<evidence type="ECO:0000313" key="12">
    <source>
        <dbReference type="Proteomes" id="UP001208570"/>
    </source>
</evidence>
<keyword evidence="4 7" id="KW-1133">Transmembrane helix</keyword>
<dbReference type="Gene3D" id="3.40.50.10140">
    <property type="entry name" value="Toll/interleukin-1 receptor homology (TIR) domain"/>
    <property type="match status" value="1"/>
</dbReference>
<dbReference type="SMART" id="SM00255">
    <property type="entry name" value="TIR"/>
    <property type="match status" value="1"/>
</dbReference>
<dbReference type="GO" id="GO:0007165">
    <property type="term" value="P:signal transduction"/>
    <property type="evidence" value="ECO:0007669"/>
    <property type="project" value="InterPro"/>
</dbReference>
<feature type="disulfide bond" evidence="6">
    <location>
        <begin position="90"/>
        <end position="99"/>
    </location>
</feature>
<dbReference type="PANTHER" id="PTHR24365">
    <property type="entry name" value="TOLL-LIKE RECEPTOR"/>
    <property type="match status" value="1"/>
</dbReference>
<evidence type="ECO:0000259" key="10">
    <source>
        <dbReference type="PROSITE" id="PS50104"/>
    </source>
</evidence>
<reference evidence="11" key="1">
    <citation type="journal article" date="2023" name="Mol. Biol. Evol.">
        <title>Third-Generation Sequencing Reveals the Adaptive Role of the Epigenome in Three Deep-Sea Polychaetes.</title>
        <authorList>
            <person name="Perez M."/>
            <person name="Aroh O."/>
            <person name="Sun Y."/>
            <person name="Lan Y."/>
            <person name="Juniper S.K."/>
            <person name="Young C.R."/>
            <person name="Angers B."/>
            <person name="Qian P.Y."/>
        </authorList>
    </citation>
    <scope>NUCLEOTIDE SEQUENCE</scope>
    <source>
        <strain evidence="11">P08H-3</strain>
    </source>
</reference>
<proteinExistence type="predicted"/>
<comment type="caution">
    <text evidence="6">Lacks conserved residue(s) required for the propagation of feature annotation.</text>
</comment>
<keyword evidence="3 8" id="KW-0732">Signal</keyword>
<dbReference type="PRINTS" id="PR01537">
    <property type="entry name" value="INTRLKN1R1F"/>
</dbReference>
<evidence type="ECO:0000256" key="3">
    <source>
        <dbReference type="ARBA" id="ARBA00022729"/>
    </source>
</evidence>
<feature type="transmembrane region" description="Helical" evidence="7">
    <location>
        <begin position="153"/>
        <end position="180"/>
    </location>
</feature>
<evidence type="ECO:0008006" key="13">
    <source>
        <dbReference type="Google" id="ProtNLM"/>
    </source>
</evidence>
<dbReference type="InterPro" id="IPR035897">
    <property type="entry name" value="Toll_tir_struct_dom_sf"/>
</dbReference>
<accession>A0AAD9JLB0</accession>
<evidence type="ECO:0000256" key="4">
    <source>
        <dbReference type="ARBA" id="ARBA00022989"/>
    </source>
</evidence>
<dbReference type="GO" id="GO:0005886">
    <property type="term" value="C:plasma membrane"/>
    <property type="evidence" value="ECO:0007669"/>
    <property type="project" value="TreeGrafter"/>
</dbReference>
<gene>
    <name evidence="11" type="ORF">LSH36_256g06060</name>
</gene>
<evidence type="ECO:0000256" key="2">
    <source>
        <dbReference type="ARBA" id="ARBA00022692"/>
    </source>
</evidence>
<feature type="signal peptide" evidence="8">
    <location>
        <begin position="1"/>
        <end position="22"/>
    </location>
</feature>
<keyword evidence="6" id="KW-1015">Disulfide bond</keyword>
<feature type="disulfide bond" evidence="6">
    <location>
        <begin position="65"/>
        <end position="75"/>
    </location>
</feature>
<feature type="domain" description="TIR" evidence="10">
    <location>
        <begin position="155"/>
        <end position="301"/>
    </location>
</feature>
<evidence type="ECO:0000256" key="8">
    <source>
        <dbReference type="SAM" id="SignalP"/>
    </source>
</evidence>
<dbReference type="Pfam" id="PF01582">
    <property type="entry name" value="TIR"/>
    <property type="match status" value="1"/>
</dbReference>
<dbReference type="PANTHER" id="PTHR24365:SF541">
    <property type="entry name" value="PROTEIN TOLL-RELATED"/>
    <property type="match status" value="1"/>
</dbReference>
<protein>
    <recommendedName>
        <fullName evidence="13">TIR domain-containing protein</fullName>
    </recommendedName>
</protein>
<feature type="domain" description="EGF-like" evidence="9">
    <location>
        <begin position="61"/>
        <end position="100"/>
    </location>
</feature>
<dbReference type="EMBL" id="JAODUP010000256">
    <property type="protein sequence ID" value="KAK2154851.1"/>
    <property type="molecule type" value="Genomic_DNA"/>
</dbReference>
<keyword evidence="6" id="KW-0245">EGF-like domain</keyword>
<evidence type="ECO:0000313" key="11">
    <source>
        <dbReference type="EMBL" id="KAK2154851.1"/>
    </source>
</evidence>
<name>A0AAD9JLB0_9ANNE</name>
<feature type="chain" id="PRO_5042246077" description="TIR domain-containing protein" evidence="8">
    <location>
        <begin position="23"/>
        <end position="315"/>
    </location>
</feature>
<comment type="caution">
    <text evidence="11">The sequence shown here is derived from an EMBL/GenBank/DDBJ whole genome shotgun (WGS) entry which is preliminary data.</text>
</comment>
<comment type="subcellular location">
    <subcellularLocation>
        <location evidence="1">Membrane</location>
    </subcellularLocation>
</comment>
<dbReference type="GO" id="GO:0038023">
    <property type="term" value="F:signaling receptor activity"/>
    <property type="evidence" value="ECO:0007669"/>
    <property type="project" value="TreeGrafter"/>
</dbReference>
<evidence type="ECO:0000256" key="6">
    <source>
        <dbReference type="PROSITE-ProRule" id="PRU00076"/>
    </source>
</evidence>
<dbReference type="InterPro" id="IPR000742">
    <property type="entry name" value="EGF"/>
</dbReference>
<dbReference type="InterPro" id="IPR000157">
    <property type="entry name" value="TIR_dom"/>
</dbReference>
<dbReference type="SUPFAM" id="SSF52200">
    <property type="entry name" value="Toll/Interleukin receptor TIR domain"/>
    <property type="match status" value="1"/>
</dbReference>
<evidence type="ECO:0000256" key="7">
    <source>
        <dbReference type="SAM" id="Phobius"/>
    </source>
</evidence>
<dbReference type="PROSITE" id="PS50104">
    <property type="entry name" value="TIR"/>
    <property type="match status" value="1"/>
</dbReference>
<sequence>MSHANTLSILLVLATVVVGIQGTPNLDPCLDDRSPQSCYGVICFHGNCHSAFAIKDGHIVLVGRCTCINGWHGLCHNVTRDDTEAYICDCDEGWTGIHCDTCCDISCNQGSCHVDYDTKEMYCICHNNSYLSSSNCSEMIIDLPSQNGLRHNWSWAVVGVVLFLATCLVIIVVLLPYTMWKKRHHLMMKIVYLFQKYDDSGIAENIIRAVENSSRTILVLSPDYCHGGWPRFEVQAAQKEMMNLRHRIVPIMFKDISQIRVADRVDKLLEYLLNTVTYIQWPGTEGEQAERRFWGQLRLAMPKVREGYGIPTIET</sequence>
<dbReference type="PROSITE" id="PS00022">
    <property type="entry name" value="EGF_1"/>
    <property type="match status" value="1"/>
</dbReference>
<keyword evidence="2 7" id="KW-0812">Transmembrane</keyword>
<keyword evidence="5 7" id="KW-0472">Membrane</keyword>
<keyword evidence="12" id="KW-1185">Reference proteome</keyword>
<dbReference type="Proteomes" id="UP001208570">
    <property type="component" value="Unassembled WGS sequence"/>
</dbReference>
<evidence type="ECO:0000256" key="5">
    <source>
        <dbReference type="ARBA" id="ARBA00023136"/>
    </source>
</evidence>
<evidence type="ECO:0000259" key="9">
    <source>
        <dbReference type="PROSITE" id="PS50026"/>
    </source>
</evidence>
<evidence type="ECO:0000256" key="1">
    <source>
        <dbReference type="ARBA" id="ARBA00004370"/>
    </source>
</evidence>
<dbReference type="PROSITE" id="PS50026">
    <property type="entry name" value="EGF_3"/>
    <property type="match status" value="1"/>
</dbReference>
<dbReference type="AlphaFoldDB" id="A0AAD9JLB0"/>
<organism evidence="11 12">
    <name type="scientific">Paralvinella palmiformis</name>
    <dbReference type="NCBI Taxonomy" id="53620"/>
    <lineage>
        <taxon>Eukaryota</taxon>
        <taxon>Metazoa</taxon>
        <taxon>Spiralia</taxon>
        <taxon>Lophotrochozoa</taxon>
        <taxon>Annelida</taxon>
        <taxon>Polychaeta</taxon>
        <taxon>Sedentaria</taxon>
        <taxon>Canalipalpata</taxon>
        <taxon>Terebellida</taxon>
        <taxon>Terebelliformia</taxon>
        <taxon>Alvinellidae</taxon>
        <taxon>Paralvinella</taxon>
    </lineage>
</organism>